<evidence type="ECO:0000259" key="1">
    <source>
        <dbReference type="Pfam" id="PF13154"/>
    </source>
</evidence>
<accession>A0A1L4D508</accession>
<organism evidence="2 3">
    <name type="scientific">Silvanigrella aquatica</name>
    <dbReference type="NCBI Taxonomy" id="1915309"/>
    <lineage>
        <taxon>Bacteria</taxon>
        <taxon>Pseudomonadati</taxon>
        <taxon>Bdellovibrionota</taxon>
        <taxon>Oligoflexia</taxon>
        <taxon>Silvanigrellales</taxon>
        <taxon>Silvanigrellaceae</taxon>
        <taxon>Silvanigrella</taxon>
    </lineage>
</organism>
<keyword evidence="2" id="KW-0614">Plasmid</keyword>
<sequence length="333" mass="37856">MDRFELIKNELKKAKSIDPESYFISKGYAVKKEGRHYSVRINDEEVFRTTRLDDGTYVTCDKFSNGIGDNISLVRKIDGCNFNEAISILNKNMNILSSNNNSINNVKLEKTEIKLPRSDNNIVNSGRKYLIERGISLETIIKAEKENFLKYAEGSIFFVGYDEHGKIKNVTKRATNKDDQIQKRDFKGSEKYYPQILKGNKKTVWIVEGGVDALALHDLAKRAAKEPPMVLVTGGANVLSSFKNPTVHEILKNSEKIIISLENEKSLETQEFTNKAHLKQKSLINEISGKNAEFWKAPNDKGKDLAEYNLNIKKNIEVNQIIQKPVQMKKLAL</sequence>
<dbReference type="Pfam" id="PF13154">
    <property type="entry name" value="DUF3991"/>
    <property type="match status" value="1"/>
</dbReference>
<geneLocation type="plasmid" evidence="3">
    <name>pnonnen2</name>
</geneLocation>
<dbReference type="EMBL" id="CP017836">
    <property type="protein sequence ID" value="APJ05267.1"/>
    <property type="molecule type" value="Genomic_DNA"/>
</dbReference>
<dbReference type="CDD" id="cd01029">
    <property type="entry name" value="TOPRIM_primases"/>
    <property type="match status" value="1"/>
</dbReference>
<dbReference type="KEGG" id="saqi:AXG55_14695"/>
<gene>
    <name evidence="2" type="ORF">AXG55_14695</name>
</gene>
<dbReference type="Gene3D" id="3.40.1360.10">
    <property type="match status" value="1"/>
</dbReference>
<proteinExistence type="predicted"/>
<reference evidence="2 3" key="1">
    <citation type="submission" date="2016-10" db="EMBL/GenBank/DDBJ databases">
        <title>Silvanigrella aquatica sp. nov., isolated from a freshwater lake located in the Black Forest, Germany, description of Silvanigrellaceae fam. nov., Silvanigrellales ord. nov., reclassification of the order Bdellovibrionales in the class Oligoflexia, reclassification of the families Bacteriovoracaceae and Halobacteriovoraceae in the new order Bacteriovoracales ord. nov., and reclassification of the family Pseudobacteriovoracaceae in the order Oligoflexiales.</title>
        <authorList>
            <person name="Hahn M.W."/>
            <person name="Schmidt J."/>
            <person name="Koll U."/>
            <person name="Rohde M."/>
            <person name="Verbag S."/>
            <person name="Pitt A."/>
            <person name="Nakai R."/>
            <person name="Naganuma T."/>
            <person name="Lang E."/>
        </authorList>
    </citation>
    <scope>NUCLEOTIDE SEQUENCE [LARGE SCALE GENOMIC DNA]</scope>
    <source>
        <strain evidence="2 3">MWH-Nonnen-W8red</strain>
        <plasmid evidence="3">Plasmid pnonnen2</plasmid>
    </source>
</reference>
<dbReference type="SUPFAM" id="SSF56731">
    <property type="entry name" value="DNA primase core"/>
    <property type="match status" value="1"/>
</dbReference>
<keyword evidence="3" id="KW-1185">Reference proteome</keyword>
<dbReference type="InterPro" id="IPR025054">
    <property type="entry name" value="DUF3991"/>
</dbReference>
<evidence type="ECO:0000313" key="2">
    <source>
        <dbReference type="EMBL" id="APJ05267.1"/>
    </source>
</evidence>
<dbReference type="Proteomes" id="UP000184731">
    <property type="component" value="Plasmid pnonnen2"/>
</dbReference>
<protein>
    <recommendedName>
        <fullName evidence="1">DUF3991 domain-containing protein</fullName>
    </recommendedName>
</protein>
<feature type="domain" description="DUF3991" evidence="1">
    <location>
        <begin position="128"/>
        <end position="190"/>
    </location>
</feature>
<dbReference type="InterPro" id="IPR034154">
    <property type="entry name" value="TOPRIM_DnaG/twinkle"/>
</dbReference>
<dbReference type="AlphaFoldDB" id="A0A1L4D508"/>
<dbReference type="RefSeq" id="WP_233231455.1">
    <property type="nucleotide sequence ID" value="NZ_CP017836.1"/>
</dbReference>
<evidence type="ECO:0000313" key="3">
    <source>
        <dbReference type="Proteomes" id="UP000184731"/>
    </source>
</evidence>
<name>A0A1L4D508_9BACT</name>